<gene>
    <name evidence="3" type="ORF">M409DRAFT_24511</name>
</gene>
<dbReference type="OrthoDB" id="2391627at2759"/>
<feature type="transmembrane region" description="Helical" evidence="2">
    <location>
        <begin position="65"/>
        <end position="87"/>
    </location>
</feature>
<accession>A0A6A6CEL9</accession>
<dbReference type="PANTHER" id="PTHR28254">
    <property type="entry name" value="CYTOCHROME B-C1 COMPLEX SUBUNIT 10"/>
    <property type="match status" value="1"/>
</dbReference>
<proteinExistence type="predicted"/>
<evidence type="ECO:0000313" key="4">
    <source>
        <dbReference type="Proteomes" id="UP000799537"/>
    </source>
</evidence>
<evidence type="ECO:0000313" key="3">
    <source>
        <dbReference type="EMBL" id="KAF2165123.1"/>
    </source>
</evidence>
<dbReference type="Pfam" id="PF09796">
    <property type="entry name" value="QCR10"/>
    <property type="match status" value="1"/>
</dbReference>
<evidence type="ECO:0000256" key="1">
    <source>
        <dbReference type="SAM" id="MobiDB-lite"/>
    </source>
</evidence>
<feature type="region of interest" description="Disordered" evidence="1">
    <location>
        <begin position="13"/>
        <end position="35"/>
    </location>
</feature>
<dbReference type="RefSeq" id="XP_033666012.1">
    <property type="nucleotide sequence ID" value="XM_033807273.1"/>
</dbReference>
<dbReference type="GeneID" id="54560545"/>
<feature type="compositionally biased region" description="Polar residues" evidence="1">
    <location>
        <begin position="14"/>
        <end position="24"/>
    </location>
</feature>
<sequence>MESQLGMESAALKQRQSARPTSITRDFVSGQHPWRQPTSYETFRSKYGPQYKIPFNVYGVDAKRLIRYGGLAGAFGAAAGIFAIFFFDGVPRVQKDILQKVPIIGSFFVHEIPPEDNPF</sequence>
<evidence type="ECO:0000256" key="2">
    <source>
        <dbReference type="SAM" id="Phobius"/>
    </source>
</evidence>
<dbReference type="GO" id="GO:0006122">
    <property type="term" value="P:mitochondrial electron transport, ubiquinol to cytochrome c"/>
    <property type="evidence" value="ECO:0007669"/>
    <property type="project" value="InterPro"/>
</dbReference>
<reference evidence="3" key="1">
    <citation type="journal article" date="2020" name="Stud. Mycol.">
        <title>101 Dothideomycetes genomes: a test case for predicting lifestyles and emergence of pathogens.</title>
        <authorList>
            <person name="Haridas S."/>
            <person name="Albert R."/>
            <person name="Binder M."/>
            <person name="Bloem J."/>
            <person name="Labutti K."/>
            <person name="Salamov A."/>
            <person name="Andreopoulos B."/>
            <person name="Baker S."/>
            <person name="Barry K."/>
            <person name="Bills G."/>
            <person name="Bluhm B."/>
            <person name="Cannon C."/>
            <person name="Castanera R."/>
            <person name="Culley D."/>
            <person name="Daum C."/>
            <person name="Ezra D."/>
            <person name="Gonzalez J."/>
            <person name="Henrissat B."/>
            <person name="Kuo A."/>
            <person name="Liang C."/>
            <person name="Lipzen A."/>
            <person name="Lutzoni F."/>
            <person name="Magnuson J."/>
            <person name="Mondo S."/>
            <person name="Nolan M."/>
            <person name="Ohm R."/>
            <person name="Pangilinan J."/>
            <person name="Park H.-J."/>
            <person name="Ramirez L."/>
            <person name="Alfaro M."/>
            <person name="Sun H."/>
            <person name="Tritt A."/>
            <person name="Yoshinaga Y."/>
            <person name="Zwiers L.-H."/>
            <person name="Turgeon B."/>
            <person name="Goodwin S."/>
            <person name="Spatafora J."/>
            <person name="Crous P."/>
            <person name="Grigoriev I."/>
        </authorList>
    </citation>
    <scope>NUCLEOTIDE SEQUENCE</scope>
    <source>
        <strain evidence="3">ATCC 36951</strain>
    </source>
</reference>
<dbReference type="AlphaFoldDB" id="A0A6A6CEL9"/>
<dbReference type="InterPro" id="IPR019182">
    <property type="entry name" value="Cytochrome_b-c1_su10_fun"/>
</dbReference>
<protein>
    <submittedName>
        <fullName evidence="3">Uncharacterized protein</fullName>
    </submittedName>
</protein>
<dbReference type="EMBL" id="ML993601">
    <property type="protein sequence ID" value="KAF2165123.1"/>
    <property type="molecule type" value="Genomic_DNA"/>
</dbReference>
<dbReference type="PANTHER" id="PTHR28254:SF1">
    <property type="entry name" value="CYTOCHROME B-C1 COMPLEX SUBUNIT 10, MITOCHONDRIAL"/>
    <property type="match status" value="1"/>
</dbReference>
<keyword evidence="2" id="KW-0472">Membrane</keyword>
<dbReference type="Proteomes" id="UP000799537">
    <property type="component" value="Unassembled WGS sequence"/>
</dbReference>
<keyword evidence="2" id="KW-1133">Transmembrane helix</keyword>
<keyword evidence="2" id="KW-0812">Transmembrane</keyword>
<name>A0A6A6CEL9_ZASCE</name>
<keyword evidence="4" id="KW-1185">Reference proteome</keyword>
<organism evidence="3 4">
    <name type="scientific">Zasmidium cellare ATCC 36951</name>
    <dbReference type="NCBI Taxonomy" id="1080233"/>
    <lineage>
        <taxon>Eukaryota</taxon>
        <taxon>Fungi</taxon>
        <taxon>Dikarya</taxon>
        <taxon>Ascomycota</taxon>
        <taxon>Pezizomycotina</taxon>
        <taxon>Dothideomycetes</taxon>
        <taxon>Dothideomycetidae</taxon>
        <taxon>Mycosphaerellales</taxon>
        <taxon>Mycosphaerellaceae</taxon>
        <taxon>Zasmidium</taxon>
    </lineage>
</organism>
<dbReference type="GO" id="GO:0005739">
    <property type="term" value="C:mitochondrion"/>
    <property type="evidence" value="ECO:0007669"/>
    <property type="project" value="GOC"/>
</dbReference>